<dbReference type="Pfam" id="PF19081">
    <property type="entry name" value="Ig_7"/>
    <property type="match status" value="1"/>
</dbReference>
<organism evidence="4 5">
    <name type="scientific">Dyadobacter arcticus</name>
    <dbReference type="NCBI Taxonomy" id="1078754"/>
    <lineage>
        <taxon>Bacteria</taxon>
        <taxon>Pseudomonadati</taxon>
        <taxon>Bacteroidota</taxon>
        <taxon>Cytophagia</taxon>
        <taxon>Cytophagales</taxon>
        <taxon>Spirosomataceae</taxon>
        <taxon>Dyadobacter</taxon>
    </lineage>
</organism>
<feature type="chain" id="PRO_5045500127" description="Por secretion system C-terminal sorting domain-containing protein" evidence="1">
    <location>
        <begin position="22"/>
        <end position="653"/>
    </location>
</feature>
<name>A0ABX0UNU1_9BACT</name>
<comment type="caution">
    <text evidence="4">The sequence shown here is derived from an EMBL/GenBank/DDBJ whole genome shotgun (WGS) entry which is preliminary data.</text>
</comment>
<dbReference type="Proteomes" id="UP001179181">
    <property type="component" value="Unassembled WGS sequence"/>
</dbReference>
<evidence type="ECO:0000313" key="5">
    <source>
        <dbReference type="Proteomes" id="UP001179181"/>
    </source>
</evidence>
<evidence type="ECO:0008006" key="6">
    <source>
        <dbReference type="Google" id="ProtNLM"/>
    </source>
</evidence>
<keyword evidence="5" id="KW-1185">Reference proteome</keyword>
<dbReference type="InterPro" id="IPR013783">
    <property type="entry name" value="Ig-like_fold"/>
</dbReference>
<feature type="domain" description="Secretion system C-terminal sorting" evidence="2">
    <location>
        <begin position="581"/>
        <end position="652"/>
    </location>
</feature>
<protein>
    <recommendedName>
        <fullName evidence="6">Por secretion system C-terminal sorting domain-containing protein</fullName>
    </recommendedName>
</protein>
<evidence type="ECO:0000256" key="1">
    <source>
        <dbReference type="SAM" id="SignalP"/>
    </source>
</evidence>
<evidence type="ECO:0000313" key="4">
    <source>
        <dbReference type="EMBL" id="NIJ53804.1"/>
    </source>
</evidence>
<evidence type="ECO:0000259" key="2">
    <source>
        <dbReference type="Pfam" id="PF18962"/>
    </source>
</evidence>
<keyword evidence="1" id="KW-0732">Signal</keyword>
<gene>
    <name evidence="4" type="ORF">FHS68_002986</name>
</gene>
<sequence length="653" mass="69557">MKRTLFLIAISFALSCQLTYSQTCPGSLSSTTVTPCLGQPFTISTPSSAAFGGSITWEVGTTDSGPWTSVGTSNFSGNTGAASFTITPVEAGVRYYRGVRTSCTYAAIMVTVGASTAPSPPTIAASTYCNGLATLTASGAGVGTYTWYRLNSVSQLSQVQSGPSNEYAIPALPNGSFSESSFRYYVTFSNGTCTSSASNILLVLPSGVLPPAPTITAESASVCVNKSTTLTATGSGTIKWYSTSPNTPLGEGSSITISPTSTKNYFATSTIDASCTSTGSNQVNVALALPTAVTTVPSSQDFPPGGSSARVLTDDNCQIFATFGASEPLGSELYSNTINAKVSFDNSVQTYNKMPYVQRHFDFHPTEELTPGYAPFYSITMYFTQAEFDAFNVISTVKLPMNQSDAEGYAANIRILHAYGTPNSQPARPGDYSANNVIEDCFVCTTVGWSTEYNAWAVSINTRGFSGFFITAVGSTSLPVTLTAFQGARQENNVALNWQTTDETNSDRFEIQHSTDGKQWIQIGQVNAAGESKTLQRYTYTHSNPTAGENLYKMKMVDADGTFAFSKIVSVRMNGVDALNVFPNPAMDVVSVTSNVPIVSYQLLATNGEVIREKTQVKTIRLELGNLAAPAGIYVLKMTLENGQVEHRKLVIR</sequence>
<dbReference type="Pfam" id="PF18962">
    <property type="entry name" value="Por_Secre_tail"/>
    <property type="match status" value="1"/>
</dbReference>
<dbReference type="EMBL" id="JAASQJ010000003">
    <property type="protein sequence ID" value="NIJ53804.1"/>
    <property type="molecule type" value="Genomic_DNA"/>
</dbReference>
<dbReference type="Gene3D" id="2.60.40.10">
    <property type="entry name" value="Immunoglobulins"/>
    <property type="match status" value="1"/>
</dbReference>
<proteinExistence type="predicted"/>
<reference evidence="4 5" key="1">
    <citation type="submission" date="2020-03" db="EMBL/GenBank/DDBJ databases">
        <title>Genomic Encyclopedia of Type Strains, Phase IV (KMG-IV): sequencing the most valuable type-strain genomes for metagenomic binning, comparative biology and taxonomic classification.</title>
        <authorList>
            <person name="Goeker M."/>
        </authorList>
    </citation>
    <scope>NUCLEOTIDE SEQUENCE [LARGE SCALE GENOMIC DNA]</scope>
    <source>
        <strain evidence="4 5">DSM 102865</strain>
    </source>
</reference>
<feature type="signal peptide" evidence="1">
    <location>
        <begin position="1"/>
        <end position="21"/>
    </location>
</feature>
<dbReference type="NCBIfam" id="TIGR04183">
    <property type="entry name" value="Por_Secre_tail"/>
    <property type="match status" value="1"/>
</dbReference>
<accession>A0ABX0UNU1</accession>
<evidence type="ECO:0000259" key="3">
    <source>
        <dbReference type="Pfam" id="PF19081"/>
    </source>
</evidence>
<feature type="domain" description="Ig-like" evidence="3">
    <location>
        <begin position="210"/>
        <end position="286"/>
    </location>
</feature>
<dbReference type="InterPro" id="IPR044023">
    <property type="entry name" value="Ig_7"/>
</dbReference>
<dbReference type="RefSeq" id="WP_167271344.1">
    <property type="nucleotide sequence ID" value="NZ_JAASQJ010000003.1"/>
</dbReference>
<dbReference type="InterPro" id="IPR026444">
    <property type="entry name" value="Secre_tail"/>
</dbReference>
<dbReference type="PROSITE" id="PS51257">
    <property type="entry name" value="PROKAR_LIPOPROTEIN"/>
    <property type="match status" value="1"/>
</dbReference>